<dbReference type="GeneID" id="24138305"/>
<dbReference type="KEGG" id="spar:SPRG_16711"/>
<accession>A0A067BI95</accession>
<proteinExistence type="predicted"/>
<sequence>MSAVVLHDVRAAADANACFVAVRLDVLPSFLAGATLRHVEATVRPARERSLAMWSNLFWLCSQTQSTSSVPVLQIVVDWNLDASTRSLIAAVADAAKLLAFLQNNDRHSVLRVVLRHANDAQDANDDVKRMYLLGDCLLLEATKTETVLARAAHRWFASQAGLASDAGDCALTVVWASDVDKQLVLVRGKLALPKLSLALGSLRSPAVVSLLLMHLASLPVRLAVDRGRVGAGA</sequence>
<reference evidence="1 2" key="1">
    <citation type="journal article" date="2013" name="PLoS Genet.">
        <title>Distinctive expansion of potential virulence genes in the genome of the oomycete fish pathogen Saprolegnia parasitica.</title>
        <authorList>
            <person name="Jiang R.H."/>
            <person name="de Bruijn I."/>
            <person name="Haas B.J."/>
            <person name="Belmonte R."/>
            <person name="Lobach L."/>
            <person name="Christie J."/>
            <person name="van den Ackerveken G."/>
            <person name="Bottin A."/>
            <person name="Bulone V."/>
            <person name="Diaz-Moreno S.M."/>
            <person name="Dumas B."/>
            <person name="Fan L."/>
            <person name="Gaulin E."/>
            <person name="Govers F."/>
            <person name="Grenville-Briggs L.J."/>
            <person name="Horner N.R."/>
            <person name="Levin J.Z."/>
            <person name="Mammella M."/>
            <person name="Meijer H.J."/>
            <person name="Morris P."/>
            <person name="Nusbaum C."/>
            <person name="Oome S."/>
            <person name="Phillips A.J."/>
            <person name="van Rooyen D."/>
            <person name="Rzeszutek E."/>
            <person name="Saraiva M."/>
            <person name="Secombes C.J."/>
            <person name="Seidl M.F."/>
            <person name="Snel B."/>
            <person name="Stassen J.H."/>
            <person name="Sykes S."/>
            <person name="Tripathy S."/>
            <person name="van den Berg H."/>
            <person name="Vega-Arreguin J.C."/>
            <person name="Wawra S."/>
            <person name="Young S.K."/>
            <person name="Zeng Q."/>
            <person name="Dieguez-Uribeondo J."/>
            <person name="Russ C."/>
            <person name="Tyler B.M."/>
            <person name="van West P."/>
        </authorList>
    </citation>
    <scope>NUCLEOTIDE SEQUENCE [LARGE SCALE GENOMIC DNA]</scope>
    <source>
        <strain evidence="1 2">CBS 223.65</strain>
    </source>
</reference>
<organism evidence="1 2">
    <name type="scientific">Saprolegnia parasitica (strain CBS 223.65)</name>
    <dbReference type="NCBI Taxonomy" id="695850"/>
    <lineage>
        <taxon>Eukaryota</taxon>
        <taxon>Sar</taxon>
        <taxon>Stramenopiles</taxon>
        <taxon>Oomycota</taxon>
        <taxon>Saprolegniomycetes</taxon>
        <taxon>Saprolegniales</taxon>
        <taxon>Saprolegniaceae</taxon>
        <taxon>Saprolegnia</taxon>
    </lineage>
</organism>
<name>A0A067BI95_SAPPC</name>
<dbReference type="VEuPathDB" id="FungiDB:SPRG_16711"/>
<evidence type="ECO:0000313" key="2">
    <source>
        <dbReference type="Proteomes" id="UP000030745"/>
    </source>
</evidence>
<dbReference type="EMBL" id="KK583544">
    <property type="protein sequence ID" value="KDO17883.1"/>
    <property type="molecule type" value="Genomic_DNA"/>
</dbReference>
<gene>
    <name evidence="1" type="ORF">SPRG_16711</name>
</gene>
<evidence type="ECO:0000313" key="1">
    <source>
        <dbReference type="EMBL" id="KDO17883.1"/>
    </source>
</evidence>
<dbReference type="RefSeq" id="XP_012211410.1">
    <property type="nucleotide sequence ID" value="XM_012356020.1"/>
</dbReference>
<protein>
    <submittedName>
        <fullName evidence="1">Uncharacterized protein</fullName>
    </submittedName>
</protein>
<keyword evidence="2" id="KW-1185">Reference proteome</keyword>
<dbReference type="AlphaFoldDB" id="A0A067BI95"/>
<dbReference type="STRING" id="695850.A0A067BI95"/>
<dbReference type="Proteomes" id="UP000030745">
    <property type="component" value="Unassembled WGS sequence"/>
</dbReference>